<dbReference type="GO" id="GO:0008745">
    <property type="term" value="F:N-acetylmuramoyl-L-alanine amidase activity"/>
    <property type="evidence" value="ECO:0007669"/>
    <property type="project" value="UniProtKB-EC"/>
</dbReference>
<dbReference type="EC" id="3.5.1.28" evidence="3"/>
<dbReference type="GO" id="GO:0009253">
    <property type="term" value="P:peptidoglycan catabolic process"/>
    <property type="evidence" value="ECO:0007669"/>
    <property type="project" value="InterPro"/>
</dbReference>
<dbReference type="GO" id="GO:0030288">
    <property type="term" value="C:outer membrane-bounded periplasmic space"/>
    <property type="evidence" value="ECO:0007669"/>
    <property type="project" value="TreeGrafter"/>
</dbReference>
<reference evidence="3 4" key="1">
    <citation type="submission" date="2015-09" db="EMBL/GenBank/DDBJ databases">
        <authorList>
            <consortium name="Pathogen Informatics"/>
        </authorList>
    </citation>
    <scope>NUCLEOTIDE SEQUENCE [LARGE SCALE GENOMIC DNA]</scope>
    <source>
        <strain evidence="3 4">2789STDY5834856</strain>
    </source>
</reference>
<dbReference type="SUPFAM" id="SSF53187">
    <property type="entry name" value="Zn-dependent exopeptidases"/>
    <property type="match status" value="1"/>
</dbReference>
<organism evidence="3 4">
    <name type="scientific">Clostridium disporicum</name>
    <dbReference type="NCBI Taxonomy" id="84024"/>
    <lineage>
        <taxon>Bacteria</taxon>
        <taxon>Bacillati</taxon>
        <taxon>Bacillota</taxon>
        <taxon>Clostridia</taxon>
        <taxon>Eubacteriales</taxon>
        <taxon>Clostridiaceae</taxon>
        <taxon>Clostridium</taxon>
    </lineage>
</organism>
<dbReference type="SMART" id="SM00646">
    <property type="entry name" value="Ami_3"/>
    <property type="match status" value="1"/>
</dbReference>
<dbReference type="Pfam" id="PF07538">
    <property type="entry name" value="ChW"/>
    <property type="match status" value="7"/>
</dbReference>
<evidence type="ECO:0000259" key="2">
    <source>
        <dbReference type="SMART" id="SM00646"/>
    </source>
</evidence>
<dbReference type="Proteomes" id="UP000095594">
    <property type="component" value="Unassembled WGS sequence"/>
</dbReference>
<evidence type="ECO:0000256" key="1">
    <source>
        <dbReference type="ARBA" id="ARBA00022801"/>
    </source>
</evidence>
<keyword evidence="1 3" id="KW-0378">Hydrolase</keyword>
<accession>A0A174EYU5</accession>
<dbReference type="InterPro" id="IPR050695">
    <property type="entry name" value="N-acetylmuramoyl_amidase_3"/>
</dbReference>
<feature type="domain" description="MurNAc-LAA" evidence="2">
    <location>
        <begin position="370"/>
        <end position="510"/>
    </location>
</feature>
<dbReference type="Pfam" id="PF01520">
    <property type="entry name" value="Amidase_3"/>
    <property type="match status" value="1"/>
</dbReference>
<protein>
    <submittedName>
        <fullName evidence="3">Polysaccharide deacetylase</fullName>
        <ecNumber evidence="3">3.5.1.28</ecNumber>
    </submittedName>
</protein>
<evidence type="ECO:0000313" key="4">
    <source>
        <dbReference type="Proteomes" id="UP000095594"/>
    </source>
</evidence>
<proteinExistence type="predicted"/>
<dbReference type="AlphaFoldDB" id="A0A174EYU5"/>
<evidence type="ECO:0000313" key="3">
    <source>
        <dbReference type="EMBL" id="CUO42984.1"/>
    </source>
</evidence>
<dbReference type="InterPro" id="IPR002508">
    <property type="entry name" value="MurNAc-LAA_cat"/>
</dbReference>
<dbReference type="PANTHER" id="PTHR30404">
    <property type="entry name" value="N-ACETYLMURAMOYL-L-ALANINE AMIDASE"/>
    <property type="match status" value="1"/>
</dbReference>
<gene>
    <name evidence="3" type="primary">lytC_2</name>
    <name evidence="3" type="ORF">ERS852471_01548</name>
</gene>
<dbReference type="OrthoDB" id="9763643at2"/>
<dbReference type="EMBL" id="CYZX01000009">
    <property type="protein sequence ID" value="CUO42984.1"/>
    <property type="molecule type" value="Genomic_DNA"/>
</dbReference>
<dbReference type="SMART" id="SM00728">
    <property type="entry name" value="ChW"/>
    <property type="match status" value="6"/>
</dbReference>
<dbReference type="Gene3D" id="3.40.630.40">
    <property type="entry name" value="Zn-dependent exopeptidases"/>
    <property type="match status" value="1"/>
</dbReference>
<sequence length="513" mass="57293">MAGTSGQSKRLEAIEIKIVQGEEITDLNYSTFVTNEGWKNIVSSGNISGSDSNNKLEAIKINLKDTMYGIDIQYKTHIQGVGWGEWNNNGEISGVEGSGKRLEAIEIKLINAPSDYHIMYRTNIKGNGWQGWKRDGATSGTIGLASEIVGIEIKLVKDILDPNINYQTHVQSYGWQDWRSNGTMSGTEGQSKRLEAIKITLDNIPEDNAILYRTHVQSYGWQEWKSNGNLSGTSGEGKRLEAIQIKLQKPIDGYKLYYRVHVQGIGWQEWKADGEIAGTSGQSKRLEGIEIKLVKDRVKTIVVDPGHNYGGDDGAYATHSGITYIERDLNMQVAMKLKRELEVRGFDVKLTRNPEDRQTVEMRESLKRRVYYANNLNADFFISIHQNASAVSSTAGIECYYSSATPLSGGELLPSGREVNLNERLVRPYSSNQKVIKSSQISEALVKNVSSKMGRVNRGSIDDDFFVVKNTYMPSVLFECGFITNRTEANKLANYSLQLTMSEIIAEEISKVL</sequence>
<dbReference type="PANTHER" id="PTHR30404:SF0">
    <property type="entry name" value="N-ACETYLMURAMOYL-L-ALANINE AMIDASE AMIC"/>
    <property type="match status" value="1"/>
</dbReference>
<name>A0A174EYU5_9CLOT</name>
<dbReference type="CDD" id="cd02696">
    <property type="entry name" value="MurNAc-LAA"/>
    <property type="match status" value="1"/>
</dbReference>
<dbReference type="InterPro" id="IPR006637">
    <property type="entry name" value="ChW"/>
</dbReference>